<gene>
    <name evidence="5" type="ORF">SHERM_08794</name>
</gene>
<accession>A0A9N7RSM0</accession>
<evidence type="ECO:0000313" key="5">
    <source>
        <dbReference type="EMBL" id="CAA0842940.1"/>
    </source>
</evidence>
<dbReference type="Gene3D" id="2.130.10.110">
    <property type="entry name" value="Clathrin heavy-chain terminal domain"/>
    <property type="match status" value="1"/>
</dbReference>
<comment type="similarity">
    <text evidence="1">Belongs to the PPR family. PCMP-H subfamily.</text>
</comment>
<dbReference type="InterPro" id="IPR011990">
    <property type="entry name" value="TPR-like_helical_dom_sf"/>
</dbReference>
<dbReference type="PANTHER" id="PTHR47926">
    <property type="entry name" value="PENTATRICOPEPTIDE REPEAT-CONTAINING PROTEIN"/>
    <property type="match status" value="1"/>
</dbReference>
<dbReference type="SUPFAM" id="SSF48452">
    <property type="entry name" value="TPR-like"/>
    <property type="match status" value="1"/>
</dbReference>
<sequence>MSFRAKFAPHASNQLRRPQNLISRLLLLLERCKSSRSVQQIHAQMLVRSIAMPMPNYILSKLIDLKDFSYSTRFFPQIPLNSYAFNVMIRGLATAWQKFDLALQLLIEMKSLGVSPDNFTYPFIFKSCGNISALRMGETVHSEVVKSGLRSDFHVVHSLITMYSHCREMDCARNLFHEMTDRDMVSWNSMISGYSRLGFAWKAVEMFWEMREDGFEPDEMTLVSVLAACGDLGDLSLGRWIEGYVVEKRFECNSYIGSALINMYGKCGELESARRVFDSMKRKELVIWNSLITGYSQNGQSDETLKLFNDMMETGPEPNEVTLVAVLSACASVGALDTGKWIDEYAFKRGLQRNIYVATALVDMYSKCGNLEYASRVFESMPLRSQVSWNAMIFGLAFHGHAQKSIALFQRMLDEEKVLCPDDITFVGVLSACVHAGLVDEGRRLFNMMSLSFGLTPKIAHYSCMVDLLSRAGRIYEAWDFIQKMPQKPDEILLGALLGACQKLKNVDIGEKAMELLLEMEPSNSGNYIISSKIYADMRRWDDCARMRLLIKQKGVTKTPGCSWIEMDGRLHEFHAGCLLVEHGDEIHEILDLDLVPENLRFAFTTQLSPTFSFDLSNLQLSVFGLKSWRDLEIHLHPQIEHPQSSLPEFKHLKIHDEAETVQSRRRRSARWLEPERWRVGRRRLTGIGISPQFITFTNVTIASDKYICVRETAHQSSVVIIDINMPMQPLRRPRPTIADSALMNLNSQIFALKALDFIATREENLSSMVVYEATERKLNYPGDNHLKRRNNRGTVQGRFSRS</sequence>
<proteinExistence type="inferred from homology"/>
<keyword evidence="6" id="KW-1185">Reference proteome</keyword>
<dbReference type="GO" id="GO:0003723">
    <property type="term" value="F:RNA binding"/>
    <property type="evidence" value="ECO:0007669"/>
    <property type="project" value="InterPro"/>
</dbReference>
<dbReference type="SUPFAM" id="SSF50989">
    <property type="entry name" value="Clathrin heavy-chain terminal domain"/>
    <property type="match status" value="1"/>
</dbReference>
<feature type="region of interest" description="Disordered" evidence="4">
    <location>
        <begin position="782"/>
        <end position="803"/>
    </location>
</feature>
<dbReference type="InterPro" id="IPR002885">
    <property type="entry name" value="PPR_rpt"/>
</dbReference>
<dbReference type="GO" id="GO:0016192">
    <property type="term" value="P:vesicle-mediated transport"/>
    <property type="evidence" value="ECO:0007669"/>
    <property type="project" value="InterPro"/>
</dbReference>
<dbReference type="Pfam" id="PF13041">
    <property type="entry name" value="PPR_2"/>
    <property type="match status" value="2"/>
</dbReference>
<dbReference type="GO" id="GO:0006886">
    <property type="term" value="P:intracellular protein transport"/>
    <property type="evidence" value="ECO:0007669"/>
    <property type="project" value="InterPro"/>
</dbReference>
<feature type="repeat" description="PPR" evidence="3">
    <location>
        <begin position="253"/>
        <end position="283"/>
    </location>
</feature>
<feature type="repeat" description="PPR" evidence="3">
    <location>
        <begin position="183"/>
        <end position="217"/>
    </location>
</feature>
<evidence type="ECO:0000256" key="3">
    <source>
        <dbReference type="PROSITE-ProRule" id="PRU00708"/>
    </source>
</evidence>
<organism evidence="5 6">
    <name type="scientific">Striga hermonthica</name>
    <name type="common">Purple witchweed</name>
    <name type="synonym">Buchnera hermonthica</name>
    <dbReference type="NCBI Taxonomy" id="68872"/>
    <lineage>
        <taxon>Eukaryota</taxon>
        <taxon>Viridiplantae</taxon>
        <taxon>Streptophyta</taxon>
        <taxon>Embryophyta</taxon>
        <taxon>Tracheophyta</taxon>
        <taxon>Spermatophyta</taxon>
        <taxon>Magnoliopsida</taxon>
        <taxon>eudicotyledons</taxon>
        <taxon>Gunneridae</taxon>
        <taxon>Pentapetalae</taxon>
        <taxon>asterids</taxon>
        <taxon>lamiids</taxon>
        <taxon>Lamiales</taxon>
        <taxon>Orobanchaceae</taxon>
        <taxon>Buchnereae</taxon>
        <taxon>Striga</taxon>
    </lineage>
</organism>
<evidence type="ECO:0000256" key="4">
    <source>
        <dbReference type="SAM" id="MobiDB-lite"/>
    </source>
</evidence>
<evidence type="ECO:0000256" key="2">
    <source>
        <dbReference type="ARBA" id="ARBA00022737"/>
    </source>
</evidence>
<feature type="compositionally biased region" description="Polar residues" evidence="4">
    <location>
        <begin position="793"/>
        <end position="803"/>
    </location>
</feature>
<protein>
    <submittedName>
        <fullName evidence="5">Pentatricopeptide repeat-containing protein</fullName>
    </submittedName>
</protein>
<dbReference type="InterPro" id="IPR046960">
    <property type="entry name" value="PPR_At4g14850-like_plant"/>
</dbReference>
<dbReference type="Pfam" id="PF20431">
    <property type="entry name" value="E_motif"/>
    <property type="match status" value="1"/>
</dbReference>
<dbReference type="PROSITE" id="PS51375">
    <property type="entry name" value="PPR"/>
    <property type="match status" value="4"/>
</dbReference>
<dbReference type="GO" id="GO:0009451">
    <property type="term" value="P:RNA modification"/>
    <property type="evidence" value="ECO:0007669"/>
    <property type="project" value="InterPro"/>
</dbReference>
<dbReference type="FunFam" id="1.25.40.10:FF:000333">
    <property type="entry name" value="Pentatricopeptide repeat-containing protein"/>
    <property type="match status" value="1"/>
</dbReference>
<feature type="repeat" description="PPR" evidence="3">
    <location>
        <begin position="81"/>
        <end position="116"/>
    </location>
</feature>
<dbReference type="Gene3D" id="1.25.40.10">
    <property type="entry name" value="Tetratricopeptide repeat domain"/>
    <property type="match status" value="4"/>
</dbReference>
<dbReference type="FunFam" id="1.25.40.10:FF:000427">
    <property type="entry name" value="Pentatricopeptide repeat-containing protein chloroplastic"/>
    <property type="match status" value="1"/>
</dbReference>
<reference evidence="5" key="1">
    <citation type="submission" date="2019-12" db="EMBL/GenBank/DDBJ databases">
        <authorList>
            <person name="Scholes J."/>
        </authorList>
    </citation>
    <scope>NUCLEOTIDE SEQUENCE</scope>
</reference>
<dbReference type="GO" id="GO:0005198">
    <property type="term" value="F:structural molecule activity"/>
    <property type="evidence" value="ECO:0007669"/>
    <property type="project" value="InterPro"/>
</dbReference>
<dbReference type="FunFam" id="1.25.40.10:FF:001093">
    <property type="entry name" value="Pentatricopeptide repeat-containing protein At2g34400"/>
    <property type="match status" value="1"/>
</dbReference>
<dbReference type="InterPro" id="IPR016025">
    <property type="entry name" value="Clathrin_H-chain_N"/>
</dbReference>
<name>A0A9N7RSM0_STRHE</name>
<dbReference type="InterPro" id="IPR046848">
    <property type="entry name" value="E_motif"/>
</dbReference>
<dbReference type="GO" id="GO:0030132">
    <property type="term" value="C:clathrin coat of coated pit"/>
    <property type="evidence" value="ECO:0007669"/>
    <property type="project" value="InterPro"/>
</dbReference>
<dbReference type="GO" id="GO:0030130">
    <property type="term" value="C:clathrin coat of trans-Golgi network vesicle"/>
    <property type="evidence" value="ECO:0007669"/>
    <property type="project" value="InterPro"/>
</dbReference>
<dbReference type="AlphaFoldDB" id="A0A9N7RSM0"/>
<comment type="caution">
    <text evidence="5">The sequence shown here is derived from an EMBL/GenBank/DDBJ whole genome shotgun (WGS) entry which is preliminary data.</text>
</comment>
<dbReference type="EMBL" id="CACSLK010034598">
    <property type="protein sequence ID" value="CAA0842940.1"/>
    <property type="molecule type" value="Genomic_DNA"/>
</dbReference>
<dbReference type="Pfam" id="PF01535">
    <property type="entry name" value="PPR"/>
    <property type="match status" value="7"/>
</dbReference>
<dbReference type="OrthoDB" id="185373at2759"/>
<evidence type="ECO:0000313" key="6">
    <source>
        <dbReference type="Proteomes" id="UP001153555"/>
    </source>
</evidence>
<dbReference type="Proteomes" id="UP001153555">
    <property type="component" value="Unassembled WGS sequence"/>
</dbReference>
<dbReference type="InterPro" id="IPR022365">
    <property type="entry name" value="Clathrin_H-chain_propeller_rpt"/>
</dbReference>
<dbReference type="Pfam" id="PF01394">
    <property type="entry name" value="Clathrin_propel"/>
    <property type="match status" value="1"/>
</dbReference>
<feature type="repeat" description="PPR" evidence="3">
    <location>
        <begin position="284"/>
        <end position="318"/>
    </location>
</feature>
<dbReference type="PANTHER" id="PTHR47926:SF543">
    <property type="entry name" value="(WILD MALAYSIAN BANANA) HYPOTHETICAL PROTEIN"/>
    <property type="match status" value="1"/>
</dbReference>
<keyword evidence="2" id="KW-0677">Repeat</keyword>
<evidence type="ECO:0000256" key="1">
    <source>
        <dbReference type="ARBA" id="ARBA00006643"/>
    </source>
</evidence>
<dbReference type="NCBIfam" id="TIGR00756">
    <property type="entry name" value="PPR"/>
    <property type="match status" value="4"/>
</dbReference>